<accession>A0A3D8TX91</accession>
<dbReference type="PROSITE" id="PS50943">
    <property type="entry name" value="HTH_CROC1"/>
    <property type="match status" value="1"/>
</dbReference>
<dbReference type="RefSeq" id="WP_080555982.1">
    <property type="nucleotide sequence ID" value="NZ_JAHPYR010000020.1"/>
</dbReference>
<dbReference type="AlphaFoldDB" id="A0A3D8TX91"/>
<gene>
    <name evidence="2" type="ORF">CE169_09670</name>
</gene>
<evidence type="ECO:0000313" key="3">
    <source>
        <dbReference type="Proteomes" id="UP000257074"/>
    </source>
</evidence>
<proteinExistence type="predicted"/>
<evidence type="ECO:0000259" key="1">
    <source>
        <dbReference type="PROSITE" id="PS50943"/>
    </source>
</evidence>
<dbReference type="SUPFAM" id="SSF47413">
    <property type="entry name" value="lambda repressor-like DNA-binding domains"/>
    <property type="match status" value="1"/>
</dbReference>
<dbReference type="CDD" id="cd00093">
    <property type="entry name" value="HTH_XRE"/>
    <property type="match status" value="1"/>
</dbReference>
<feature type="domain" description="HTH cro/C1-type" evidence="1">
    <location>
        <begin position="31"/>
        <end position="86"/>
    </location>
</feature>
<dbReference type="Gene3D" id="1.10.260.40">
    <property type="entry name" value="lambda repressor-like DNA-binding domains"/>
    <property type="match status" value="1"/>
</dbReference>
<evidence type="ECO:0000313" key="2">
    <source>
        <dbReference type="EMBL" id="RDX05228.1"/>
    </source>
</evidence>
<sequence>MIPSSLLVCPIPCYAIGMPNRTIDKLMADRVDRLRRQANMTQQRYAAEVLHCSQGTASTKLAGKTRMSSSDVLNIAKAFNVSTDYIYGLSDSPEPGCQEGVTA</sequence>
<dbReference type="SMART" id="SM00530">
    <property type="entry name" value="HTH_XRE"/>
    <property type="match status" value="1"/>
</dbReference>
<organism evidence="2 3">
    <name type="scientific">Bifidobacterium longum</name>
    <dbReference type="NCBI Taxonomy" id="216816"/>
    <lineage>
        <taxon>Bacteria</taxon>
        <taxon>Bacillati</taxon>
        <taxon>Actinomycetota</taxon>
        <taxon>Actinomycetes</taxon>
        <taxon>Bifidobacteriales</taxon>
        <taxon>Bifidobacteriaceae</taxon>
        <taxon>Bifidobacterium</taxon>
    </lineage>
</organism>
<dbReference type="GO" id="GO:0003677">
    <property type="term" value="F:DNA binding"/>
    <property type="evidence" value="ECO:0007669"/>
    <property type="project" value="InterPro"/>
</dbReference>
<protein>
    <recommendedName>
        <fullName evidence="1">HTH cro/C1-type domain-containing protein</fullName>
    </recommendedName>
</protein>
<dbReference type="InterPro" id="IPR010982">
    <property type="entry name" value="Lambda_DNA-bd_dom_sf"/>
</dbReference>
<dbReference type="InterPro" id="IPR001387">
    <property type="entry name" value="Cro/C1-type_HTH"/>
</dbReference>
<dbReference type="Pfam" id="PF13560">
    <property type="entry name" value="HTH_31"/>
    <property type="match status" value="1"/>
</dbReference>
<name>A0A3D8TX91_BIFLN</name>
<dbReference type="EMBL" id="NJNR01000065">
    <property type="protein sequence ID" value="RDX05228.1"/>
    <property type="molecule type" value="Genomic_DNA"/>
</dbReference>
<dbReference type="Proteomes" id="UP000257074">
    <property type="component" value="Unassembled WGS sequence"/>
</dbReference>
<comment type="caution">
    <text evidence="2">The sequence shown here is derived from an EMBL/GenBank/DDBJ whole genome shotgun (WGS) entry which is preliminary data.</text>
</comment>
<reference evidence="2 3" key="1">
    <citation type="journal article" date="2017" name="Anaerobe">
        <title>Quantification, isolation and characterization of Bifidobacterium from the vaginal microbiomes of reproductive aged women.</title>
        <authorList>
            <person name="Freitas A.C."/>
            <person name="Hill J.E."/>
        </authorList>
    </citation>
    <scope>NUCLEOTIDE SEQUENCE [LARGE SCALE GENOMIC DNA]</scope>
    <source>
        <strain evidence="2 3">N6D05</strain>
    </source>
</reference>